<dbReference type="EMBL" id="JADINF010000037">
    <property type="protein sequence ID" value="MBO8423679.1"/>
    <property type="molecule type" value="Genomic_DNA"/>
</dbReference>
<dbReference type="AlphaFoldDB" id="A0A940DG20"/>
<protein>
    <submittedName>
        <fullName evidence="3">Alpha/beta hydrolase</fullName>
    </submittedName>
</protein>
<dbReference type="SUPFAM" id="SSF53474">
    <property type="entry name" value="alpha/beta-Hydrolases"/>
    <property type="match status" value="1"/>
</dbReference>
<dbReference type="Gene3D" id="3.40.50.1820">
    <property type="entry name" value="alpha/beta hydrolase"/>
    <property type="match status" value="1"/>
</dbReference>
<evidence type="ECO:0000259" key="2">
    <source>
        <dbReference type="Pfam" id="PF00326"/>
    </source>
</evidence>
<evidence type="ECO:0000313" key="4">
    <source>
        <dbReference type="Proteomes" id="UP000727857"/>
    </source>
</evidence>
<dbReference type="PANTHER" id="PTHR43358:SF4">
    <property type="entry name" value="ALPHA_BETA HYDROLASE FOLD-1 DOMAIN-CONTAINING PROTEIN"/>
    <property type="match status" value="1"/>
</dbReference>
<dbReference type="Pfam" id="PF00326">
    <property type="entry name" value="Peptidase_S9"/>
    <property type="match status" value="1"/>
</dbReference>
<comment type="caution">
    <text evidence="3">The sequence shown here is derived from an EMBL/GenBank/DDBJ whole genome shotgun (WGS) entry which is preliminary data.</text>
</comment>
<sequence>MEIGGIIGVVIASLIVACAVIVGVFFLLGYVTFATFVRRRNNDNDLSKAPIFGALGPDFAKYREFVKEKAEEFEKVPFEWVSVQSKDGLKLSGRYYKQEGAPATVICMPGFGPSAYIDCGQFGNYWLGKGFNLLLVTNRARGESEGQYLGFGTLEAEDLKVWVAAVVAKNPEAKIFIHGCSAGATAAMLASAKDLPNNVKGIIEDSGYTRTWDVFVYQIKQVYKLAPFPILHIAELFTKKKAKYNFRASAVKAVAMSGVPILFIHGTKDKLAPTYMCNALHAACTAPKDILVVEGAGHMQSYMRATEAYEAKLDEFVEKNL</sequence>
<feature type="domain" description="Peptidase S9 prolyl oligopeptidase catalytic" evidence="2">
    <location>
        <begin position="153"/>
        <end position="321"/>
    </location>
</feature>
<dbReference type="InterPro" id="IPR029058">
    <property type="entry name" value="AB_hydrolase_fold"/>
</dbReference>
<reference evidence="3" key="2">
    <citation type="journal article" date="2021" name="PeerJ">
        <title>Extensive microbial diversity within the chicken gut microbiome revealed by metagenomics and culture.</title>
        <authorList>
            <person name="Gilroy R."/>
            <person name="Ravi A."/>
            <person name="Getino M."/>
            <person name="Pursley I."/>
            <person name="Horton D.L."/>
            <person name="Alikhan N.F."/>
            <person name="Baker D."/>
            <person name="Gharbi K."/>
            <person name="Hall N."/>
            <person name="Watson M."/>
            <person name="Adriaenssens E.M."/>
            <person name="Foster-Nyarko E."/>
            <person name="Jarju S."/>
            <person name="Secka A."/>
            <person name="Antonio M."/>
            <person name="Oren A."/>
            <person name="Chaudhuri R.R."/>
            <person name="La Ragione R."/>
            <person name="Hildebrand F."/>
            <person name="Pallen M.J."/>
        </authorList>
    </citation>
    <scope>NUCLEOTIDE SEQUENCE</scope>
    <source>
        <strain evidence="3">517</strain>
    </source>
</reference>
<dbReference type="InterPro" id="IPR001375">
    <property type="entry name" value="Peptidase_S9_cat"/>
</dbReference>
<keyword evidence="3" id="KW-0378">Hydrolase</keyword>
<name>A0A940DG20_9FIRM</name>
<feature type="transmembrane region" description="Helical" evidence="1">
    <location>
        <begin position="6"/>
        <end position="31"/>
    </location>
</feature>
<dbReference type="Proteomes" id="UP000727857">
    <property type="component" value="Unassembled WGS sequence"/>
</dbReference>
<dbReference type="PANTHER" id="PTHR43358">
    <property type="entry name" value="ALPHA/BETA-HYDROLASE"/>
    <property type="match status" value="1"/>
</dbReference>
<keyword evidence="1" id="KW-1133">Transmembrane helix</keyword>
<gene>
    <name evidence="3" type="ORF">IAB16_01460</name>
</gene>
<proteinExistence type="predicted"/>
<dbReference type="GO" id="GO:0008236">
    <property type="term" value="F:serine-type peptidase activity"/>
    <property type="evidence" value="ECO:0007669"/>
    <property type="project" value="InterPro"/>
</dbReference>
<evidence type="ECO:0000313" key="3">
    <source>
        <dbReference type="EMBL" id="MBO8423679.1"/>
    </source>
</evidence>
<keyword evidence="1" id="KW-0472">Membrane</keyword>
<organism evidence="3 4">
    <name type="scientific">Candidatus Stercoripulliclostridium pullicola</name>
    <dbReference type="NCBI Taxonomy" id="2840953"/>
    <lineage>
        <taxon>Bacteria</taxon>
        <taxon>Bacillati</taxon>
        <taxon>Bacillota</taxon>
        <taxon>Clostridia</taxon>
        <taxon>Eubacteriales</taxon>
        <taxon>Candidatus Stercoripulliclostridium</taxon>
    </lineage>
</organism>
<evidence type="ECO:0000256" key="1">
    <source>
        <dbReference type="SAM" id="Phobius"/>
    </source>
</evidence>
<accession>A0A940DG20</accession>
<reference evidence="3" key="1">
    <citation type="submission" date="2020-10" db="EMBL/GenBank/DDBJ databases">
        <authorList>
            <person name="Gilroy R."/>
        </authorList>
    </citation>
    <scope>NUCLEOTIDE SEQUENCE</scope>
    <source>
        <strain evidence="3">517</strain>
    </source>
</reference>
<dbReference type="InterPro" id="IPR052920">
    <property type="entry name" value="DNA-binding_regulatory"/>
</dbReference>
<keyword evidence="1" id="KW-0812">Transmembrane</keyword>
<dbReference type="GO" id="GO:0006508">
    <property type="term" value="P:proteolysis"/>
    <property type="evidence" value="ECO:0007669"/>
    <property type="project" value="InterPro"/>
</dbReference>